<dbReference type="OrthoDB" id="9802672at2"/>
<keyword evidence="1 7" id="KW-0479">Metal-binding</keyword>
<dbReference type="PROSITE" id="PS01300">
    <property type="entry name" value="RECR"/>
    <property type="match status" value="1"/>
</dbReference>
<dbReference type="SMART" id="SM00493">
    <property type="entry name" value="TOPRIM"/>
    <property type="match status" value="1"/>
</dbReference>
<dbReference type="Pfam" id="PF21175">
    <property type="entry name" value="RecR_C"/>
    <property type="match status" value="1"/>
</dbReference>
<dbReference type="RefSeq" id="WP_015424213.1">
    <property type="nucleotide sequence ID" value="NC_020449.1"/>
</dbReference>
<evidence type="ECO:0000256" key="5">
    <source>
        <dbReference type="ARBA" id="ARBA00023172"/>
    </source>
</evidence>
<sequence length="199" mass="22476">MLFSENLEKLIQSFNRFPGIGRKTAQRLAWYLVAQDKNFALNLAETIKTTVESFKTCSQCNMLSESDPCPFCISPDRSDSYLCVVENSSDIQILEGMNEFKGRYFVLGHLLSPLDGYGPEQINTAMLLERIENLHPSEVILALKPSAEGEATIHYLWELLKDKGISITRLSTGIPFGGDLEYSNLNTLANAWKRRYTVQ</sequence>
<dbReference type="Pfam" id="PF02132">
    <property type="entry name" value="RecR_ZnF"/>
    <property type="match status" value="1"/>
</dbReference>
<keyword evidence="3 7" id="KW-0863">Zinc-finger</keyword>
<evidence type="ECO:0000256" key="6">
    <source>
        <dbReference type="ARBA" id="ARBA00023204"/>
    </source>
</evidence>
<dbReference type="GO" id="GO:0006310">
    <property type="term" value="P:DNA recombination"/>
    <property type="evidence" value="ECO:0007669"/>
    <property type="project" value="UniProtKB-UniRule"/>
</dbReference>
<keyword evidence="4 7" id="KW-0862">Zinc</keyword>
<dbReference type="AlphaFoldDB" id="B0VGB5"/>
<dbReference type="PANTHER" id="PTHR30446:SF0">
    <property type="entry name" value="RECOMBINATION PROTEIN RECR"/>
    <property type="match status" value="1"/>
</dbReference>
<comment type="function">
    <text evidence="7">May play a role in DNA repair. It seems to be involved in an RecBC-independent recombinational process of DNA repair. It may act with RecF and RecO.</text>
</comment>
<feature type="domain" description="Toprim" evidence="8">
    <location>
        <begin position="80"/>
        <end position="175"/>
    </location>
</feature>
<dbReference type="HOGENOM" id="CLU_060739_1_0_0"/>
<gene>
    <name evidence="7 9" type="primary">recR</name>
    <name evidence="9" type="ordered locus">CLOAM0450</name>
</gene>
<dbReference type="eggNOG" id="COG0353">
    <property type="taxonomic scope" value="Bacteria"/>
</dbReference>
<evidence type="ECO:0000256" key="3">
    <source>
        <dbReference type="ARBA" id="ARBA00022771"/>
    </source>
</evidence>
<keyword evidence="5 7" id="KW-0233">DNA recombination</keyword>
<dbReference type="HAMAP" id="MF_00017">
    <property type="entry name" value="RecR"/>
    <property type="match status" value="1"/>
</dbReference>
<evidence type="ECO:0000256" key="7">
    <source>
        <dbReference type="HAMAP-Rule" id="MF_00017"/>
    </source>
</evidence>
<dbReference type="Gene3D" id="1.10.8.420">
    <property type="entry name" value="RecR Domain 1"/>
    <property type="match status" value="1"/>
</dbReference>
<protein>
    <recommendedName>
        <fullName evidence="7">Recombination protein RecR</fullName>
    </recommendedName>
</protein>
<evidence type="ECO:0000256" key="1">
    <source>
        <dbReference type="ARBA" id="ARBA00022723"/>
    </source>
</evidence>
<evidence type="ECO:0000313" key="10">
    <source>
        <dbReference type="Proteomes" id="UP000002019"/>
    </source>
</evidence>
<keyword evidence="2 7" id="KW-0227">DNA damage</keyword>
<dbReference type="InterPro" id="IPR015967">
    <property type="entry name" value="Rcmb_RecR_Znf"/>
</dbReference>
<keyword evidence="10" id="KW-1185">Reference proteome</keyword>
<dbReference type="InterPro" id="IPR006171">
    <property type="entry name" value="TOPRIM_dom"/>
</dbReference>
<dbReference type="NCBIfam" id="TIGR00615">
    <property type="entry name" value="recR"/>
    <property type="match status" value="1"/>
</dbReference>
<reference evidence="9 10" key="1">
    <citation type="journal article" date="2008" name="J. Bacteriol.">
        <title>'Candidatus Cloacamonas acidaminovorans': genome sequence reconstruction provides a first glimpse of a new bacterial division.</title>
        <authorList>
            <person name="Pelletier E."/>
            <person name="Kreimeyer A."/>
            <person name="Bocs S."/>
            <person name="Rouy Z."/>
            <person name="Gyapay G."/>
            <person name="Chouari R."/>
            <person name="Riviere D."/>
            <person name="Ganesan A."/>
            <person name="Daegelen P."/>
            <person name="Sghir A."/>
            <person name="Cohen G.N."/>
            <person name="Medigue C."/>
            <person name="Weissenbach J."/>
            <person name="Le Paslier D."/>
        </authorList>
    </citation>
    <scope>NUCLEOTIDE SEQUENCE [LARGE SCALE GENOMIC DNA]</scope>
    <source>
        <strain evidence="10">Evry</strain>
    </source>
</reference>
<dbReference type="Pfam" id="PF13662">
    <property type="entry name" value="Toprim_4"/>
    <property type="match status" value="1"/>
</dbReference>
<dbReference type="PANTHER" id="PTHR30446">
    <property type="entry name" value="RECOMBINATION PROTEIN RECR"/>
    <property type="match status" value="1"/>
</dbReference>
<dbReference type="GO" id="GO:0003677">
    <property type="term" value="F:DNA binding"/>
    <property type="evidence" value="ECO:0007669"/>
    <property type="project" value="UniProtKB-UniRule"/>
</dbReference>
<dbReference type="InterPro" id="IPR000093">
    <property type="entry name" value="DNA_Rcmb_RecR"/>
</dbReference>
<dbReference type="GO" id="GO:0006281">
    <property type="term" value="P:DNA repair"/>
    <property type="evidence" value="ECO:0007669"/>
    <property type="project" value="UniProtKB-UniRule"/>
</dbReference>
<evidence type="ECO:0000259" key="8">
    <source>
        <dbReference type="PROSITE" id="PS50880"/>
    </source>
</evidence>
<evidence type="ECO:0000256" key="4">
    <source>
        <dbReference type="ARBA" id="ARBA00022833"/>
    </source>
</evidence>
<dbReference type="Pfam" id="PF21176">
    <property type="entry name" value="RecR_HhH"/>
    <property type="match status" value="1"/>
</dbReference>
<evidence type="ECO:0000313" key="9">
    <source>
        <dbReference type="EMBL" id="CAO80352.1"/>
    </source>
</evidence>
<evidence type="ECO:0000256" key="2">
    <source>
        <dbReference type="ARBA" id="ARBA00022763"/>
    </source>
</evidence>
<organism evidence="9 10">
    <name type="scientific">Cloacimonas acidaminovorans (strain Evry)</name>
    <dbReference type="NCBI Taxonomy" id="459349"/>
    <lineage>
        <taxon>Bacteria</taxon>
        <taxon>Pseudomonadati</taxon>
        <taxon>Candidatus Cloacimonadota</taxon>
        <taxon>Candidatus Cloacimonadia</taxon>
        <taxon>Candidatus Cloacimonadales</taxon>
        <taxon>Candidatus Cloacimonadaceae</taxon>
        <taxon>Candidatus Cloacimonas</taxon>
    </lineage>
</organism>
<dbReference type="PROSITE" id="PS50880">
    <property type="entry name" value="TOPRIM"/>
    <property type="match status" value="1"/>
</dbReference>
<dbReference type="Proteomes" id="UP000002019">
    <property type="component" value="Chromosome"/>
</dbReference>
<dbReference type="EMBL" id="CU466930">
    <property type="protein sequence ID" value="CAO80352.1"/>
    <property type="molecule type" value="Genomic_DNA"/>
</dbReference>
<dbReference type="CDD" id="cd01025">
    <property type="entry name" value="TOPRIM_recR"/>
    <property type="match status" value="1"/>
</dbReference>
<dbReference type="SUPFAM" id="SSF111304">
    <property type="entry name" value="Recombination protein RecR"/>
    <property type="match status" value="1"/>
</dbReference>
<keyword evidence="6 7" id="KW-0234">DNA repair</keyword>
<name>B0VGB5_CLOAI</name>
<comment type="similarity">
    <text evidence="7">Belongs to the RecR family.</text>
</comment>
<dbReference type="KEGG" id="caci:CLOAM0450"/>
<dbReference type="Gene3D" id="3.40.1360.10">
    <property type="match status" value="1"/>
</dbReference>
<dbReference type="InterPro" id="IPR034137">
    <property type="entry name" value="TOPRIM_RecR"/>
</dbReference>
<dbReference type="STRING" id="459349.CLOAM0450"/>
<proteinExistence type="inferred from homology"/>
<dbReference type="InterPro" id="IPR023627">
    <property type="entry name" value="Rcmb_RecR"/>
</dbReference>
<accession>B0VGB5</accession>
<dbReference type="GO" id="GO:0008270">
    <property type="term" value="F:zinc ion binding"/>
    <property type="evidence" value="ECO:0007669"/>
    <property type="project" value="UniProtKB-KW"/>
</dbReference>
<feature type="zinc finger region" description="C4-type" evidence="7">
    <location>
        <begin position="57"/>
        <end position="72"/>
    </location>
</feature>